<evidence type="ECO:0000256" key="5">
    <source>
        <dbReference type="ARBA" id="ARBA00022692"/>
    </source>
</evidence>
<evidence type="ECO:0000256" key="3">
    <source>
        <dbReference type="ARBA" id="ARBA00022475"/>
    </source>
</evidence>
<keyword evidence="7 9" id="KW-0472">Membrane</keyword>
<dbReference type="EMBL" id="QBKP01000006">
    <property type="protein sequence ID" value="PTX49940.1"/>
    <property type="molecule type" value="Genomic_DNA"/>
</dbReference>
<accession>A0A2T6B1I4</accession>
<evidence type="ECO:0000256" key="8">
    <source>
        <dbReference type="ARBA" id="ARBA00038436"/>
    </source>
</evidence>
<dbReference type="Pfam" id="PF04290">
    <property type="entry name" value="DctQ"/>
    <property type="match status" value="1"/>
</dbReference>
<proteinExistence type="inferred from homology"/>
<comment type="caution">
    <text evidence="11">The sequence shown here is derived from an EMBL/GenBank/DDBJ whole genome shotgun (WGS) entry which is preliminary data.</text>
</comment>
<keyword evidence="6 9" id="KW-1133">Transmembrane helix</keyword>
<evidence type="ECO:0000256" key="7">
    <source>
        <dbReference type="ARBA" id="ARBA00023136"/>
    </source>
</evidence>
<name>A0A2T6B1I4_9RHOB</name>
<gene>
    <name evidence="11" type="ORF">C8N34_106120</name>
</gene>
<evidence type="ECO:0000256" key="9">
    <source>
        <dbReference type="RuleBase" id="RU369079"/>
    </source>
</evidence>
<dbReference type="PANTHER" id="PTHR35011">
    <property type="entry name" value="2,3-DIKETO-L-GULONATE TRAP TRANSPORTER SMALL PERMEASE PROTEIN YIAM"/>
    <property type="match status" value="1"/>
</dbReference>
<feature type="transmembrane region" description="Helical" evidence="9">
    <location>
        <begin position="164"/>
        <end position="183"/>
    </location>
</feature>
<keyword evidence="2 9" id="KW-0813">Transport</keyword>
<feature type="transmembrane region" description="Helical" evidence="9">
    <location>
        <begin position="66"/>
        <end position="83"/>
    </location>
</feature>
<organism evidence="11 12">
    <name type="scientific">Gemmobacter caeni</name>
    <dbReference type="NCBI Taxonomy" id="589035"/>
    <lineage>
        <taxon>Bacteria</taxon>
        <taxon>Pseudomonadati</taxon>
        <taxon>Pseudomonadota</taxon>
        <taxon>Alphaproteobacteria</taxon>
        <taxon>Rhodobacterales</taxon>
        <taxon>Paracoccaceae</taxon>
        <taxon>Gemmobacter</taxon>
    </lineage>
</organism>
<keyword evidence="12" id="KW-1185">Reference proteome</keyword>
<evidence type="ECO:0000256" key="6">
    <source>
        <dbReference type="ARBA" id="ARBA00022989"/>
    </source>
</evidence>
<keyword evidence="3" id="KW-1003">Cell membrane</keyword>
<dbReference type="OrthoDB" id="4964541at2"/>
<comment type="subunit">
    <text evidence="9">The complex comprises the extracytoplasmic solute receptor protein and the two transmembrane proteins.</text>
</comment>
<feature type="transmembrane region" description="Helical" evidence="9">
    <location>
        <begin position="33"/>
        <end position="51"/>
    </location>
</feature>
<dbReference type="RefSeq" id="WP_054301522.1">
    <property type="nucleotide sequence ID" value="NZ_QBKP01000006.1"/>
</dbReference>
<feature type="domain" description="Tripartite ATP-independent periplasmic transporters DctQ component" evidence="10">
    <location>
        <begin position="43"/>
        <end position="187"/>
    </location>
</feature>
<dbReference type="PANTHER" id="PTHR35011:SF2">
    <property type="entry name" value="2,3-DIKETO-L-GULONATE TRAP TRANSPORTER SMALL PERMEASE PROTEIN YIAM"/>
    <property type="match status" value="1"/>
</dbReference>
<dbReference type="GO" id="GO:0015740">
    <property type="term" value="P:C4-dicarboxylate transport"/>
    <property type="evidence" value="ECO:0007669"/>
    <property type="project" value="TreeGrafter"/>
</dbReference>
<comment type="function">
    <text evidence="9">Part of the tripartite ATP-independent periplasmic (TRAP) transport system.</text>
</comment>
<evidence type="ECO:0000313" key="11">
    <source>
        <dbReference type="EMBL" id="PTX49940.1"/>
    </source>
</evidence>
<dbReference type="AlphaFoldDB" id="A0A2T6B1I4"/>
<dbReference type="InterPro" id="IPR055348">
    <property type="entry name" value="DctQ"/>
</dbReference>
<keyword evidence="4 9" id="KW-0997">Cell inner membrane</keyword>
<sequence length="197" mass="21350">MENTVQSSAGLAGQVRPPSALARFSTGLAQAEILLAGVLMFLLFVLLLANVTGRFLGVPLIWVDELAVYLMVIVAFLAAAAALDARQHIAVTLLSDMMSPRAAGLLRLLADLILLAFLLALAWMVWIWFDPLTAAAAETLDAFAAQSFNFIYQEPTVTLGVRKVWFWLILPVFAVTATIHCLAQIEADLRLLKGAGR</sequence>
<protein>
    <recommendedName>
        <fullName evidence="9">TRAP transporter small permease protein</fullName>
    </recommendedName>
</protein>
<dbReference type="Proteomes" id="UP000244224">
    <property type="component" value="Unassembled WGS sequence"/>
</dbReference>
<feature type="transmembrane region" description="Helical" evidence="9">
    <location>
        <begin position="104"/>
        <end position="129"/>
    </location>
</feature>
<keyword evidence="5 9" id="KW-0812">Transmembrane</keyword>
<evidence type="ECO:0000256" key="2">
    <source>
        <dbReference type="ARBA" id="ARBA00022448"/>
    </source>
</evidence>
<evidence type="ECO:0000256" key="1">
    <source>
        <dbReference type="ARBA" id="ARBA00004429"/>
    </source>
</evidence>
<comment type="subcellular location">
    <subcellularLocation>
        <location evidence="1 9">Cell inner membrane</location>
        <topology evidence="1 9">Multi-pass membrane protein</topology>
    </subcellularLocation>
</comment>
<evidence type="ECO:0000313" key="12">
    <source>
        <dbReference type="Proteomes" id="UP000244224"/>
    </source>
</evidence>
<reference evidence="11 12" key="1">
    <citation type="submission" date="2018-04" db="EMBL/GenBank/DDBJ databases">
        <title>Genomic Encyclopedia of Archaeal and Bacterial Type Strains, Phase II (KMG-II): from individual species to whole genera.</title>
        <authorList>
            <person name="Goeker M."/>
        </authorList>
    </citation>
    <scope>NUCLEOTIDE SEQUENCE [LARGE SCALE GENOMIC DNA]</scope>
    <source>
        <strain evidence="11 12">DSM 21823</strain>
    </source>
</reference>
<dbReference type="GO" id="GO:0005886">
    <property type="term" value="C:plasma membrane"/>
    <property type="evidence" value="ECO:0007669"/>
    <property type="project" value="UniProtKB-SubCell"/>
</dbReference>
<evidence type="ECO:0000259" key="10">
    <source>
        <dbReference type="Pfam" id="PF04290"/>
    </source>
</evidence>
<dbReference type="GO" id="GO:0022857">
    <property type="term" value="F:transmembrane transporter activity"/>
    <property type="evidence" value="ECO:0007669"/>
    <property type="project" value="UniProtKB-UniRule"/>
</dbReference>
<evidence type="ECO:0000256" key="4">
    <source>
        <dbReference type="ARBA" id="ARBA00022519"/>
    </source>
</evidence>
<dbReference type="InterPro" id="IPR007387">
    <property type="entry name" value="TRAP_DctQ"/>
</dbReference>
<comment type="similarity">
    <text evidence="8 9">Belongs to the TRAP transporter small permease family.</text>
</comment>